<dbReference type="EMBL" id="QZDH01000068">
    <property type="protein sequence ID" value="RJL47370.1"/>
    <property type="molecule type" value="Genomic_DNA"/>
</dbReference>
<reference evidence="1 2" key="1">
    <citation type="submission" date="2018-09" db="EMBL/GenBank/DDBJ databases">
        <title>Phylogenetic diversity of Pectobacterium and Dickeya strains causing blackleg disease of potato in Morocco.</title>
        <authorList>
            <person name="Oulghazi S."/>
            <person name="Moumni M."/>
            <person name="Faure D."/>
        </authorList>
    </citation>
    <scope>NUCLEOTIDE SEQUENCE [LARGE SCALE GENOMIC DNA]</scope>
    <source>
        <strain evidence="1 2">S1.15.11.2D</strain>
    </source>
</reference>
<name>A0A419ARI8_PECCA</name>
<comment type="caution">
    <text evidence="1">The sequence shown here is derived from an EMBL/GenBank/DDBJ whole genome shotgun (WGS) entry which is preliminary data.</text>
</comment>
<dbReference type="Proteomes" id="UP000283655">
    <property type="component" value="Unassembled WGS sequence"/>
</dbReference>
<accession>A0A419ARI8</accession>
<evidence type="ECO:0000313" key="1">
    <source>
        <dbReference type="EMBL" id="RJL47370.1"/>
    </source>
</evidence>
<protein>
    <submittedName>
        <fullName evidence="1">Uncharacterized protein</fullName>
    </submittedName>
</protein>
<proteinExistence type="predicted"/>
<evidence type="ECO:0000313" key="2">
    <source>
        <dbReference type="Proteomes" id="UP000283655"/>
    </source>
</evidence>
<organism evidence="1 2">
    <name type="scientific">Pectobacterium carotovorum</name>
    <name type="common">Erwinia carotovora</name>
    <dbReference type="NCBI Taxonomy" id="554"/>
    <lineage>
        <taxon>Bacteria</taxon>
        <taxon>Pseudomonadati</taxon>
        <taxon>Pseudomonadota</taxon>
        <taxon>Gammaproteobacteria</taxon>
        <taxon>Enterobacterales</taxon>
        <taxon>Pectobacteriaceae</taxon>
        <taxon>Pectobacterium</taxon>
    </lineage>
</organism>
<gene>
    <name evidence="1" type="ORF">D5071_19430</name>
</gene>
<sequence>MTAIALLNSENDPHVVADTLLSAAGSDPNNDKSIWLPALGNIHSEWENKDGKWHIPRLGRKTFAVPVSSGFLAFAGHCSSAFNFWDELSTHFYSRQAYDPNYSITKDIVESILSSNKNAYRFSLLGMVRNNHGKFLPLTHRPDAVIETKSYGVCYIAGSGSDLLKKIILERDKTIDNHNRPTKISHTEDLAEYISAEMLYSESDLKNGLKKGTPLDCYCGGFYEWYGIKDEGINVLQPRIDMSVSLTDDGIVITRLYFSEQYMFPPSSSSSVYSFKYPISVVNLISDFEHIDYTSLLNEKISLSFSEVYGTYIDSTFSGYEGNPEFIPRLSGPIRGELAEKMFSSLVDVKRIRLFVNCGENTFCKGFVNPTITDCYVSIQYTDGKFTVNIDDEIKNYILGKVFSFISS</sequence>
<dbReference type="RefSeq" id="WP_119874797.1">
    <property type="nucleotide sequence ID" value="NZ_QZDH01000068.1"/>
</dbReference>
<dbReference type="AlphaFoldDB" id="A0A419ARI8"/>